<dbReference type="PROSITE" id="PS51257">
    <property type="entry name" value="PROKAR_LIPOPROTEIN"/>
    <property type="match status" value="1"/>
</dbReference>
<accession>V5XEE1</accession>
<dbReference type="Proteomes" id="UP000018763">
    <property type="component" value="Chromosome"/>
</dbReference>
<dbReference type="KEGG" id="mne:D174_20630"/>
<dbReference type="Gene3D" id="3.40.190.10">
    <property type="entry name" value="Periplasmic binding protein-like II"/>
    <property type="match status" value="1"/>
</dbReference>
<proteinExistence type="predicted"/>
<keyword evidence="2" id="KW-1185">Reference proteome</keyword>
<gene>
    <name evidence="1" type="ORF">D174_20630</name>
</gene>
<organism evidence="1 2">
    <name type="scientific">Mycolicibacterium neoaurum VKM Ac-1815D</name>
    <dbReference type="NCBI Taxonomy" id="700508"/>
    <lineage>
        <taxon>Bacteria</taxon>
        <taxon>Bacillati</taxon>
        <taxon>Actinomycetota</taxon>
        <taxon>Actinomycetes</taxon>
        <taxon>Mycobacteriales</taxon>
        <taxon>Mycobacteriaceae</taxon>
        <taxon>Mycolicibacterium</taxon>
    </lineage>
</organism>
<dbReference type="GO" id="GO:0022857">
    <property type="term" value="F:transmembrane transporter activity"/>
    <property type="evidence" value="ECO:0007669"/>
    <property type="project" value="InterPro"/>
</dbReference>
<protein>
    <submittedName>
        <fullName evidence="1">Uncharacterized protein</fullName>
    </submittedName>
</protein>
<dbReference type="SMR" id="V5XEE1"/>
<dbReference type="Gene3D" id="3.40.190.120">
    <property type="entry name" value="Osmoprotection protein (prox), domain 2"/>
    <property type="match status" value="1"/>
</dbReference>
<dbReference type="SUPFAM" id="SSF53850">
    <property type="entry name" value="Periplasmic binding protein-like II"/>
    <property type="match status" value="1"/>
</dbReference>
<dbReference type="EMBL" id="CP006936">
    <property type="protein sequence ID" value="AHC26810.1"/>
    <property type="molecule type" value="Genomic_DNA"/>
</dbReference>
<dbReference type="AlphaFoldDB" id="V5XEE1"/>
<evidence type="ECO:0000313" key="2">
    <source>
        <dbReference type="Proteomes" id="UP000018763"/>
    </source>
</evidence>
<dbReference type="GO" id="GO:0043190">
    <property type="term" value="C:ATP-binding cassette (ABC) transporter complex"/>
    <property type="evidence" value="ECO:0007669"/>
    <property type="project" value="InterPro"/>
</dbReference>
<dbReference type="HOGENOM" id="CLU_038355_2_0_11"/>
<reference evidence="1 2" key="1">
    <citation type="journal article" date="2014" name="Genome Announc.">
        <title>Complete Genome Sequence of Sterol-Transforming Mycobacterium neoaurum Strain VKM Ac-1815D.</title>
        <authorList>
            <person name="Shtratnikova V.Y."/>
            <person name="Bragin E.Y."/>
            <person name="Dovbnya D.V."/>
            <person name="Pekov Y.A."/>
            <person name="Schelkunov M.I."/>
            <person name="Strizhov N."/>
            <person name="Ivashina T.V."/>
            <person name="Ashapkin V.V."/>
            <person name="Donova M.V."/>
        </authorList>
    </citation>
    <scope>NUCLEOTIDE SEQUENCE [LARGE SCALE GENOMIC DNA]</scope>
    <source>
        <strain evidence="1 2">VKM Ac-1815D</strain>
    </source>
</reference>
<sequence>MRYLAVALIALLVAGCGGQTPPPPSVAVGAGPDAESALLAHLYVAALGYYGSAAHIKEVRDPLGALDSGDVDVVPAFTGRALHRFAPDAPARSAAQVYRAMVGSLPEGLGAGDYTESASDKPTVAVTGRTAADWGATDVLALVGRCAELEPGAVRGAQVPTVLGACTLPAPREFADAVAMQAALRSGRINLAWTTAAAPDQPEDLSVLSDRTALIRAENIVPVFRRNGLTQTQQRSVNELAGVLDTDALAQMRSEVTAGGEPGAVAGAWLGTHPLGH</sequence>
<name>V5XEE1_MYCNE</name>
<dbReference type="eggNOG" id="COG1732">
    <property type="taxonomic scope" value="Bacteria"/>
</dbReference>
<evidence type="ECO:0000313" key="1">
    <source>
        <dbReference type="EMBL" id="AHC26810.1"/>
    </source>
</evidence>